<comment type="function">
    <text evidence="2">May play the central regulatory role in sporulation. It may be an element of the effector pathway responsible for the activation of sporulation genes in response to nutritional stress. Spo0A may act in concert with spo0H (a sigma factor) to control the expression of some genes that are critical to the sporulation process.</text>
</comment>
<dbReference type="Gene3D" id="3.40.50.2300">
    <property type="match status" value="1"/>
</dbReference>
<dbReference type="GO" id="GO:0003677">
    <property type="term" value="F:DNA binding"/>
    <property type="evidence" value="ECO:0007669"/>
    <property type="project" value="UniProtKB-KW"/>
</dbReference>
<dbReference type="SUPFAM" id="SSF52172">
    <property type="entry name" value="CheY-like"/>
    <property type="match status" value="1"/>
</dbReference>
<dbReference type="PROSITE" id="PS50930">
    <property type="entry name" value="HTH_LYTTR"/>
    <property type="match status" value="1"/>
</dbReference>
<dbReference type="InterPro" id="IPR011006">
    <property type="entry name" value="CheY-like_superfamily"/>
</dbReference>
<accession>A0ABV1EI62</accession>
<gene>
    <name evidence="6" type="ORF">AAAT04_06445</name>
</gene>
<dbReference type="EMBL" id="JBBNFM010000003">
    <property type="protein sequence ID" value="MEQ2453685.1"/>
    <property type="molecule type" value="Genomic_DNA"/>
</dbReference>
<proteinExistence type="predicted"/>
<organism evidence="6 7">
    <name type="scientific">Coprococcus ammoniilyticus</name>
    <dbReference type="NCBI Taxonomy" id="2981785"/>
    <lineage>
        <taxon>Bacteria</taxon>
        <taxon>Bacillati</taxon>
        <taxon>Bacillota</taxon>
        <taxon>Clostridia</taxon>
        <taxon>Lachnospirales</taxon>
        <taxon>Lachnospiraceae</taxon>
        <taxon>Coprococcus</taxon>
    </lineage>
</organism>
<dbReference type="Pfam" id="PF00072">
    <property type="entry name" value="Response_reg"/>
    <property type="match status" value="1"/>
</dbReference>
<dbReference type="InterPro" id="IPR046947">
    <property type="entry name" value="LytR-like"/>
</dbReference>
<dbReference type="PANTHER" id="PTHR37299:SF1">
    <property type="entry name" value="STAGE 0 SPORULATION PROTEIN A HOMOLOG"/>
    <property type="match status" value="1"/>
</dbReference>
<keyword evidence="7" id="KW-1185">Reference proteome</keyword>
<dbReference type="Gene3D" id="2.40.50.1020">
    <property type="entry name" value="LytTr DNA-binding domain"/>
    <property type="match status" value="1"/>
</dbReference>
<dbReference type="RefSeq" id="WP_021944285.1">
    <property type="nucleotide sequence ID" value="NZ_JAOQJS010000001.1"/>
</dbReference>
<name>A0ABV1EI62_9FIRM</name>
<evidence type="ECO:0000259" key="5">
    <source>
        <dbReference type="PROSITE" id="PS50930"/>
    </source>
</evidence>
<reference evidence="6 7" key="1">
    <citation type="submission" date="2024-04" db="EMBL/GenBank/DDBJ databases">
        <title>Human intestinal bacterial collection.</title>
        <authorList>
            <person name="Pauvert C."/>
            <person name="Hitch T.C.A."/>
            <person name="Clavel T."/>
        </authorList>
    </citation>
    <scope>NUCLEOTIDE SEQUENCE [LARGE SCALE GENOMIC DNA]</scope>
    <source>
        <strain evidence="6 7">CLA-AA-H141</strain>
    </source>
</reference>
<dbReference type="Pfam" id="PF04397">
    <property type="entry name" value="LytTR"/>
    <property type="match status" value="1"/>
</dbReference>
<dbReference type="InterPro" id="IPR001789">
    <property type="entry name" value="Sig_transdc_resp-reg_receiver"/>
</dbReference>
<dbReference type="SMART" id="SM00448">
    <property type="entry name" value="REC"/>
    <property type="match status" value="1"/>
</dbReference>
<evidence type="ECO:0000313" key="6">
    <source>
        <dbReference type="EMBL" id="MEQ2453685.1"/>
    </source>
</evidence>
<dbReference type="PROSITE" id="PS50110">
    <property type="entry name" value="RESPONSE_REGULATORY"/>
    <property type="match status" value="1"/>
</dbReference>
<dbReference type="Proteomes" id="UP001482186">
    <property type="component" value="Unassembled WGS sequence"/>
</dbReference>
<feature type="domain" description="Response regulatory" evidence="4">
    <location>
        <begin position="4"/>
        <end position="123"/>
    </location>
</feature>
<keyword evidence="3" id="KW-0597">Phosphoprotein</keyword>
<feature type="modified residue" description="4-aspartylphosphate" evidence="3">
    <location>
        <position position="59"/>
    </location>
</feature>
<comment type="caution">
    <text evidence="6">The sequence shown here is derived from an EMBL/GenBank/DDBJ whole genome shotgun (WGS) entry which is preliminary data.</text>
</comment>
<dbReference type="SMART" id="SM00850">
    <property type="entry name" value="LytTR"/>
    <property type="match status" value="1"/>
</dbReference>
<evidence type="ECO:0000256" key="1">
    <source>
        <dbReference type="ARBA" id="ARBA00018672"/>
    </source>
</evidence>
<sequence>MILRIGICDDTQTDIIHLEKHIKHYMASYNIEFEIESFRSGAALLQAQKEQPFHILLLDIELPEINGMMVARYLRDELYDDVFIVFVTSYPQYMQESFDVQPFQFLTKPVSYTKIEKLLSDIIHRYKHSHITKIVIDSHGKEHLIPVNNILYIQAVKGEKRYLEYHLIDAILTGEGTIQDWENRLSDHDFCSPYRGYLVNIRHIQTIQPSNIVIANGTLIPISRRKVTTLQQLYANRIIHVLK</sequence>
<feature type="domain" description="HTH LytTR-type" evidence="5">
    <location>
        <begin position="134"/>
        <end position="236"/>
    </location>
</feature>
<evidence type="ECO:0000256" key="3">
    <source>
        <dbReference type="PROSITE-ProRule" id="PRU00169"/>
    </source>
</evidence>
<keyword evidence="6" id="KW-0238">DNA-binding</keyword>
<dbReference type="PANTHER" id="PTHR37299">
    <property type="entry name" value="TRANSCRIPTIONAL REGULATOR-RELATED"/>
    <property type="match status" value="1"/>
</dbReference>
<evidence type="ECO:0000259" key="4">
    <source>
        <dbReference type="PROSITE" id="PS50110"/>
    </source>
</evidence>
<evidence type="ECO:0000313" key="7">
    <source>
        <dbReference type="Proteomes" id="UP001482186"/>
    </source>
</evidence>
<dbReference type="InterPro" id="IPR007492">
    <property type="entry name" value="LytTR_DNA-bd_dom"/>
</dbReference>
<protein>
    <recommendedName>
        <fullName evidence="1">Stage 0 sporulation protein A homolog</fullName>
    </recommendedName>
</protein>
<evidence type="ECO:0000256" key="2">
    <source>
        <dbReference type="ARBA" id="ARBA00024867"/>
    </source>
</evidence>